<dbReference type="RefSeq" id="WP_008475845.1">
    <property type="nucleotide sequence ID" value="NZ_CAGS01000094.1"/>
</dbReference>
<evidence type="ECO:0000313" key="8">
    <source>
        <dbReference type="Proteomes" id="UP000004221"/>
    </source>
</evidence>
<keyword evidence="1" id="KW-0479">Metal-binding</keyword>
<keyword evidence="3" id="KW-0862">Zinc</keyword>
<feature type="domain" description="Zinc finger DksA/TraR C4-type" evidence="6">
    <location>
        <begin position="88"/>
        <end position="123"/>
    </location>
</feature>
<protein>
    <submittedName>
        <fullName evidence="7">Transcriptional regulator, TraR/DksA family</fullName>
    </submittedName>
</protein>
<evidence type="ECO:0000256" key="1">
    <source>
        <dbReference type="ARBA" id="ARBA00022723"/>
    </source>
</evidence>
<accession>I4EEI3</accession>
<evidence type="ECO:0000256" key="5">
    <source>
        <dbReference type="SAM" id="Coils"/>
    </source>
</evidence>
<keyword evidence="2" id="KW-0863">Zinc-finger</keyword>
<feature type="zinc finger region" description="dksA C4-type" evidence="4">
    <location>
        <begin position="93"/>
        <end position="117"/>
    </location>
</feature>
<comment type="caution">
    <text evidence="7">The sequence shown here is derived from an EMBL/GenBank/DDBJ whole genome shotgun (WGS) entry which is preliminary data.</text>
</comment>
<evidence type="ECO:0000256" key="4">
    <source>
        <dbReference type="PROSITE-ProRule" id="PRU00510"/>
    </source>
</evidence>
<evidence type="ECO:0000259" key="6">
    <source>
        <dbReference type="Pfam" id="PF01258"/>
    </source>
</evidence>
<proteinExistence type="predicted"/>
<gene>
    <name evidence="7" type="ORF">NITHO_1830027</name>
</gene>
<evidence type="ECO:0000256" key="3">
    <source>
        <dbReference type="ARBA" id="ARBA00022833"/>
    </source>
</evidence>
<sequence>MGSESLEFMAASRDRLEHRREELRQELADIKQDLIAATTSEAEEGTLSTHQADEATDLMVAETSLGDIHTLEAELAEIDTALERINRGTYGRCAECGQPIDPARLAALPTASRCLACEARYERTVDDQTA</sequence>
<dbReference type="AlphaFoldDB" id="I4EEI3"/>
<keyword evidence="8" id="KW-1185">Reference proteome</keyword>
<organism evidence="7 8">
    <name type="scientific">Nitrolancea hollandica Lb</name>
    <dbReference type="NCBI Taxonomy" id="1129897"/>
    <lineage>
        <taxon>Bacteria</taxon>
        <taxon>Pseudomonadati</taxon>
        <taxon>Thermomicrobiota</taxon>
        <taxon>Thermomicrobia</taxon>
        <taxon>Sphaerobacterales</taxon>
        <taxon>Sphaerobacterineae</taxon>
        <taxon>Sphaerobacteraceae</taxon>
        <taxon>Nitrolancea</taxon>
    </lineage>
</organism>
<keyword evidence="5" id="KW-0175">Coiled coil</keyword>
<dbReference type="EMBL" id="CAGS01000094">
    <property type="protein sequence ID" value="CCF83095.1"/>
    <property type="molecule type" value="Genomic_DNA"/>
</dbReference>
<dbReference type="PANTHER" id="PTHR33823:SF4">
    <property type="entry name" value="GENERAL STRESS PROTEIN 16O"/>
    <property type="match status" value="1"/>
</dbReference>
<dbReference type="SUPFAM" id="SSF109635">
    <property type="entry name" value="DnaK suppressor protein DksA, alpha-hairpin domain"/>
    <property type="match status" value="1"/>
</dbReference>
<dbReference type="SUPFAM" id="SSF57716">
    <property type="entry name" value="Glucocorticoid receptor-like (DNA-binding domain)"/>
    <property type="match status" value="1"/>
</dbReference>
<dbReference type="Gene3D" id="1.20.120.910">
    <property type="entry name" value="DksA, coiled-coil domain"/>
    <property type="match status" value="1"/>
</dbReference>
<dbReference type="Proteomes" id="UP000004221">
    <property type="component" value="Unassembled WGS sequence"/>
</dbReference>
<name>I4EEI3_9BACT</name>
<dbReference type="InterPro" id="IPR037187">
    <property type="entry name" value="DnaK_N"/>
</dbReference>
<dbReference type="PROSITE" id="PS51128">
    <property type="entry name" value="ZF_DKSA_2"/>
    <property type="match status" value="1"/>
</dbReference>
<dbReference type="Pfam" id="PF01258">
    <property type="entry name" value="zf-dskA_traR"/>
    <property type="match status" value="1"/>
</dbReference>
<evidence type="ECO:0000256" key="2">
    <source>
        <dbReference type="ARBA" id="ARBA00022771"/>
    </source>
</evidence>
<reference evidence="7 8" key="1">
    <citation type="journal article" date="2012" name="ISME J.">
        <title>Nitrification expanded: discovery, physiology and genomics of a nitrite-oxidizing bacterium from the phylum Chloroflexi.</title>
        <authorList>
            <person name="Sorokin D.Y."/>
            <person name="Lucker S."/>
            <person name="Vejmelkova D."/>
            <person name="Kostrikina N.A."/>
            <person name="Kleerebezem R."/>
            <person name="Rijpstra W.I."/>
            <person name="Damste J.S."/>
            <person name="Le Paslier D."/>
            <person name="Muyzer G."/>
            <person name="Wagner M."/>
            <person name="van Loosdrecht M.C."/>
            <person name="Daims H."/>
        </authorList>
    </citation>
    <scope>NUCLEOTIDE SEQUENCE [LARGE SCALE GENOMIC DNA]</scope>
    <source>
        <strain evidence="8">none</strain>
    </source>
</reference>
<evidence type="ECO:0000313" key="7">
    <source>
        <dbReference type="EMBL" id="CCF83095.1"/>
    </source>
</evidence>
<dbReference type="GO" id="GO:0008270">
    <property type="term" value="F:zinc ion binding"/>
    <property type="evidence" value="ECO:0007669"/>
    <property type="project" value="UniProtKB-KW"/>
</dbReference>
<dbReference type="InterPro" id="IPR000962">
    <property type="entry name" value="Znf_DskA_TraR"/>
</dbReference>
<feature type="coiled-coil region" evidence="5">
    <location>
        <begin position="6"/>
        <end position="40"/>
    </location>
</feature>
<dbReference type="PANTHER" id="PTHR33823">
    <property type="entry name" value="RNA POLYMERASE-BINDING TRANSCRIPTION FACTOR DKSA-RELATED"/>
    <property type="match status" value="1"/>
</dbReference>